<protein>
    <submittedName>
        <fullName evidence="2">Uncharacterized protein</fullName>
    </submittedName>
</protein>
<dbReference type="Proteomes" id="UP000260758">
    <property type="component" value="Unassembled WGS sequence"/>
</dbReference>
<name>A0A3E4YBS2_9FIRM</name>
<evidence type="ECO:0000256" key="1">
    <source>
        <dbReference type="SAM" id="Phobius"/>
    </source>
</evidence>
<evidence type="ECO:0000313" key="3">
    <source>
        <dbReference type="Proteomes" id="UP000260758"/>
    </source>
</evidence>
<accession>A0A3E4YBS2</accession>
<dbReference type="AlphaFoldDB" id="A0A3E4YBS2"/>
<keyword evidence="1" id="KW-0472">Membrane</keyword>
<feature type="transmembrane region" description="Helical" evidence="1">
    <location>
        <begin position="12"/>
        <end position="37"/>
    </location>
</feature>
<gene>
    <name evidence="2" type="ORF">DXB99_06280</name>
</gene>
<sequence>MKKHIIKIIKIMFVIIISILIIGYTLMWGLLILTFTLEQKKPSERHIKKEITAYLDKNLDDKYEIKNIIKENDEETIYSIYIPDDDITVPIKYHHNNNSFQGYWEVDNIEFEIAYYNIKFLKASNDRKALLKKYPDITEKITYDYHKTPEFNIYVDDIKHIDEIYGYLTDSYKLNNYKLYTDIEYADNDDSNNNDKKGNRYFDDYSIEVHIFVDNKEVLNMQYIDIRENFECKQEELYNFISKEKLIEQIKDNYNDVTAYGSVVIQ</sequence>
<keyword evidence="1" id="KW-0812">Transmembrane</keyword>
<evidence type="ECO:0000313" key="2">
    <source>
        <dbReference type="EMBL" id="RGM72142.1"/>
    </source>
</evidence>
<dbReference type="EMBL" id="QSTP01000005">
    <property type="protein sequence ID" value="RGM72142.1"/>
    <property type="molecule type" value="Genomic_DNA"/>
</dbReference>
<organism evidence="2 3">
    <name type="scientific">Agathobacter rectalis</name>
    <dbReference type="NCBI Taxonomy" id="39491"/>
    <lineage>
        <taxon>Bacteria</taxon>
        <taxon>Bacillati</taxon>
        <taxon>Bacillota</taxon>
        <taxon>Clostridia</taxon>
        <taxon>Lachnospirales</taxon>
        <taxon>Lachnospiraceae</taxon>
        <taxon>Agathobacter</taxon>
    </lineage>
</organism>
<keyword evidence="1" id="KW-1133">Transmembrane helix</keyword>
<proteinExistence type="predicted"/>
<comment type="caution">
    <text evidence="2">The sequence shown here is derived from an EMBL/GenBank/DDBJ whole genome shotgun (WGS) entry which is preliminary data.</text>
</comment>
<dbReference type="RefSeq" id="WP_117718651.1">
    <property type="nucleotide sequence ID" value="NZ_QSTP01000005.1"/>
</dbReference>
<reference evidence="2 3" key="1">
    <citation type="submission" date="2018-08" db="EMBL/GenBank/DDBJ databases">
        <title>A genome reference for cultivated species of the human gut microbiota.</title>
        <authorList>
            <person name="Zou Y."/>
            <person name="Xue W."/>
            <person name="Luo G."/>
        </authorList>
    </citation>
    <scope>NUCLEOTIDE SEQUENCE [LARGE SCALE GENOMIC DNA]</scope>
    <source>
        <strain evidence="2 3">OM07-13</strain>
    </source>
</reference>